<evidence type="ECO:0000313" key="5">
    <source>
        <dbReference type="Proteomes" id="UP000834106"/>
    </source>
</evidence>
<dbReference type="AlphaFoldDB" id="A0AAD1YQ34"/>
<keyword evidence="2" id="KW-0677">Repeat</keyword>
<dbReference type="Proteomes" id="UP000834106">
    <property type="component" value="Chromosome 1"/>
</dbReference>
<dbReference type="PANTHER" id="PTHR47447">
    <property type="entry name" value="OS03G0856100 PROTEIN"/>
    <property type="match status" value="1"/>
</dbReference>
<evidence type="ECO:0000256" key="3">
    <source>
        <dbReference type="PROSITE-ProRule" id="PRU00708"/>
    </source>
</evidence>
<dbReference type="InterPro" id="IPR002885">
    <property type="entry name" value="PPR_rpt"/>
</dbReference>
<accession>A0AAD1YQ34</accession>
<evidence type="ECO:0000256" key="2">
    <source>
        <dbReference type="ARBA" id="ARBA00022737"/>
    </source>
</evidence>
<dbReference type="NCBIfam" id="TIGR00756">
    <property type="entry name" value="PPR"/>
    <property type="match status" value="2"/>
</dbReference>
<dbReference type="PANTHER" id="PTHR47447:SF22">
    <property type="entry name" value="TETRATRICOPEPTIDE-LIKE HELICAL DOMAIN SUPERFAMILY"/>
    <property type="match status" value="1"/>
</dbReference>
<feature type="repeat" description="PPR" evidence="3">
    <location>
        <begin position="35"/>
        <end position="69"/>
    </location>
</feature>
<name>A0AAD1YQ34_9LAMI</name>
<dbReference type="Pfam" id="PF13041">
    <property type="entry name" value="PPR_2"/>
    <property type="match status" value="1"/>
</dbReference>
<protein>
    <recommendedName>
        <fullName evidence="6">Pentatricopeptide repeat-containing protein</fullName>
    </recommendedName>
</protein>
<keyword evidence="5" id="KW-1185">Reference proteome</keyword>
<organism evidence="4 5">
    <name type="scientific">Fraxinus pennsylvanica</name>
    <dbReference type="NCBI Taxonomy" id="56036"/>
    <lineage>
        <taxon>Eukaryota</taxon>
        <taxon>Viridiplantae</taxon>
        <taxon>Streptophyta</taxon>
        <taxon>Embryophyta</taxon>
        <taxon>Tracheophyta</taxon>
        <taxon>Spermatophyta</taxon>
        <taxon>Magnoliopsida</taxon>
        <taxon>eudicotyledons</taxon>
        <taxon>Gunneridae</taxon>
        <taxon>Pentapetalae</taxon>
        <taxon>asterids</taxon>
        <taxon>lamiids</taxon>
        <taxon>Lamiales</taxon>
        <taxon>Oleaceae</taxon>
        <taxon>Oleeae</taxon>
        <taxon>Fraxinus</taxon>
    </lineage>
</organism>
<feature type="repeat" description="PPR" evidence="3">
    <location>
        <begin position="70"/>
        <end position="104"/>
    </location>
</feature>
<dbReference type="InterPro" id="IPR011990">
    <property type="entry name" value="TPR-like_helical_dom_sf"/>
</dbReference>
<comment type="similarity">
    <text evidence="1">Belongs to the PPR family. P subfamily.</text>
</comment>
<evidence type="ECO:0008006" key="6">
    <source>
        <dbReference type="Google" id="ProtNLM"/>
    </source>
</evidence>
<proteinExistence type="inferred from homology"/>
<dbReference type="EMBL" id="OU503036">
    <property type="protein sequence ID" value="CAI9755198.1"/>
    <property type="molecule type" value="Genomic_DNA"/>
</dbReference>
<evidence type="ECO:0000313" key="4">
    <source>
        <dbReference type="EMBL" id="CAI9755198.1"/>
    </source>
</evidence>
<dbReference type="PROSITE" id="PS51375">
    <property type="entry name" value="PPR"/>
    <property type="match status" value="2"/>
</dbReference>
<gene>
    <name evidence="4" type="ORF">FPE_LOCUS2629</name>
</gene>
<reference evidence="4" key="1">
    <citation type="submission" date="2023-05" db="EMBL/GenBank/DDBJ databases">
        <authorList>
            <person name="Huff M."/>
        </authorList>
    </citation>
    <scope>NUCLEOTIDE SEQUENCE</scope>
</reference>
<sequence>MAFPEVIQCIEKSQGLNILPYFSFKKMREKEICPSVQSCNILIDSYGRSRQFEKCLQILEEMENNRLRPNVISYGSLLNCLCKDGRLLEAEVLFKHMVNRSIWPNVQIYNAEFLKLKYFLSIC</sequence>
<evidence type="ECO:0000256" key="1">
    <source>
        <dbReference type="ARBA" id="ARBA00007626"/>
    </source>
</evidence>
<dbReference type="Gene3D" id="1.25.40.10">
    <property type="entry name" value="Tetratricopeptide repeat domain"/>
    <property type="match status" value="1"/>
</dbReference>